<dbReference type="RefSeq" id="WP_130540088.1">
    <property type="nucleotide sequence ID" value="NZ_CP042431.1"/>
</dbReference>
<feature type="chain" id="PRO_5020223328" evidence="1">
    <location>
        <begin position="20"/>
        <end position="132"/>
    </location>
</feature>
<reference evidence="3 4" key="1">
    <citation type="submission" date="2019-02" db="EMBL/GenBank/DDBJ databases">
        <title>Genomic Encyclopedia of Type Strains, Phase IV (KMG-IV): sequencing the most valuable type-strain genomes for metagenomic binning, comparative biology and taxonomic classification.</title>
        <authorList>
            <person name="Goeker M."/>
        </authorList>
    </citation>
    <scope>NUCLEOTIDE SEQUENCE [LARGE SCALE GENOMIC DNA]</scope>
    <source>
        <strain evidence="3 4">DSM 18116</strain>
    </source>
</reference>
<dbReference type="Pfam" id="PF07007">
    <property type="entry name" value="LprI"/>
    <property type="match status" value="1"/>
</dbReference>
<gene>
    <name evidence="3" type="ORF">EV199_1618</name>
</gene>
<sequence length="132" mass="15164">MKRTSISIILVFFFSICYAQSQSGMNQSSGDDFKQADKELNQVYQKIQQEYKGQTDFLKSLKASQQLWIKFRDAEMLVKYPKSKQAGYGSVFPMCWSGYKAELTRQRTKTLQVWLDGIEEGDTCSGSVKTKQ</sequence>
<dbReference type="Gene3D" id="1.20.1270.180">
    <property type="match status" value="1"/>
</dbReference>
<comment type="caution">
    <text evidence="3">The sequence shown here is derived from an EMBL/GenBank/DDBJ whole genome shotgun (WGS) entry which is preliminary data.</text>
</comment>
<proteinExistence type="predicted"/>
<dbReference type="EMBL" id="SGXA01000001">
    <property type="protein sequence ID" value="RZS75745.1"/>
    <property type="molecule type" value="Genomic_DNA"/>
</dbReference>
<evidence type="ECO:0000313" key="3">
    <source>
        <dbReference type="EMBL" id="RZS75745.1"/>
    </source>
</evidence>
<keyword evidence="1" id="KW-0732">Signal</keyword>
<dbReference type="InterPro" id="IPR009739">
    <property type="entry name" value="LprI-like_N"/>
</dbReference>
<name>A0A4Q7N433_9BACT</name>
<evidence type="ECO:0000259" key="2">
    <source>
        <dbReference type="Pfam" id="PF07007"/>
    </source>
</evidence>
<organism evidence="3 4">
    <name type="scientific">Pseudobacter ginsenosidimutans</name>
    <dbReference type="NCBI Taxonomy" id="661488"/>
    <lineage>
        <taxon>Bacteria</taxon>
        <taxon>Pseudomonadati</taxon>
        <taxon>Bacteroidota</taxon>
        <taxon>Chitinophagia</taxon>
        <taxon>Chitinophagales</taxon>
        <taxon>Chitinophagaceae</taxon>
        <taxon>Pseudobacter</taxon>
    </lineage>
</organism>
<keyword evidence="4" id="KW-1185">Reference proteome</keyword>
<feature type="signal peptide" evidence="1">
    <location>
        <begin position="1"/>
        <end position="19"/>
    </location>
</feature>
<dbReference type="OrthoDB" id="7340239at2"/>
<dbReference type="AlphaFoldDB" id="A0A4Q7N433"/>
<evidence type="ECO:0000256" key="1">
    <source>
        <dbReference type="SAM" id="SignalP"/>
    </source>
</evidence>
<protein>
    <submittedName>
        <fullName evidence="3">Uncharacterized protein YecT (DUF1311 family)</fullName>
    </submittedName>
</protein>
<accession>A0A4Q7N433</accession>
<dbReference type="Proteomes" id="UP000293874">
    <property type="component" value="Unassembled WGS sequence"/>
</dbReference>
<evidence type="ECO:0000313" key="4">
    <source>
        <dbReference type="Proteomes" id="UP000293874"/>
    </source>
</evidence>
<feature type="domain" description="Lysozyme inhibitor LprI-like N-terminal" evidence="2">
    <location>
        <begin position="19"/>
        <end position="111"/>
    </location>
</feature>